<dbReference type="EMBL" id="GGEC01083900">
    <property type="protein sequence ID" value="MBX64384.1"/>
    <property type="molecule type" value="Transcribed_RNA"/>
</dbReference>
<accession>A0A2P2QBS6</accession>
<reference evidence="1" key="1">
    <citation type="submission" date="2018-02" db="EMBL/GenBank/DDBJ databases">
        <title>Rhizophora mucronata_Transcriptome.</title>
        <authorList>
            <person name="Meera S.P."/>
            <person name="Sreeshan A."/>
            <person name="Augustine A."/>
        </authorList>
    </citation>
    <scope>NUCLEOTIDE SEQUENCE</scope>
    <source>
        <tissue evidence="1">Leaf</tissue>
    </source>
</reference>
<evidence type="ECO:0000313" key="1">
    <source>
        <dbReference type="EMBL" id="MBX64384.1"/>
    </source>
</evidence>
<organism evidence="1">
    <name type="scientific">Rhizophora mucronata</name>
    <name type="common">Asiatic mangrove</name>
    <dbReference type="NCBI Taxonomy" id="61149"/>
    <lineage>
        <taxon>Eukaryota</taxon>
        <taxon>Viridiplantae</taxon>
        <taxon>Streptophyta</taxon>
        <taxon>Embryophyta</taxon>
        <taxon>Tracheophyta</taxon>
        <taxon>Spermatophyta</taxon>
        <taxon>Magnoliopsida</taxon>
        <taxon>eudicotyledons</taxon>
        <taxon>Gunneridae</taxon>
        <taxon>Pentapetalae</taxon>
        <taxon>rosids</taxon>
        <taxon>fabids</taxon>
        <taxon>Malpighiales</taxon>
        <taxon>Rhizophoraceae</taxon>
        <taxon>Rhizophora</taxon>
    </lineage>
</organism>
<name>A0A2P2QBS6_RHIMU</name>
<proteinExistence type="predicted"/>
<sequence>MLQKRKRCGKAFSLCPEL</sequence>
<dbReference type="AlphaFoldDB" id="A0A2P2QBS6"/>
<protein>
    <submittedName>
        <fullName evidence="1">Uncharacterized protein</fullName>
    </submittedName>
</protein>